<reference evidence="1 2" key="1">
    <citation type="submission" date="2015-01" db="EMBL/GenBank/DDBJ databases">
        <title>Evolution of Trichinella species and genotypes.</title>
        <authorList>
            <person name="Korhonen P.K."/>
            <person name="Edoardo P."/>
            <person name="Giuseppe L.R."/>
            <person name="Gasser R.B."/>
        </authorList>
    </citation>
    <scope>NUCLEOTIDE SEQUENCE [LARGE SCALE GENOMIC DNA]</scope>
    <source>
        <strain evidence="1">ISS37</strain>
    </source>
</reference>
<evidence type="ECO:0000313" key="2">
    <source>
        <dbReference type="Proteomes" id="UP000054630"/>
    </source>
</evidence>
<proteinExistence type="predicted"/>
<dbReference type="AlphaFoldDB" id="A0A0V0SDM4"/>
<accession>A0A0V0SDM4</accession>
<keyword evidence="2" id="KW-1185">Reference proteome</keyword>
<protein>
    <submittedName>
        <fullName evidence="1">Uncharacterized protein</fullName>
    </submittedName>
</protein>
<gene>
    <name evidence="1" type="ORF">T07_5319</name>
</gene>
<dbReference type="Proteomes" id="UP000054630">
    <property type="component" value="Unassembled WGS sequence"/>
</dbReference>
<evidence type="ECO:0000313" key="1">
    <source>
        <dbReference type="EMBL" id="KRX24892.1"/>
    </source>
</evidence>
<dbReference type="OrthoDB" id="10350516at2759"/>
<sequence>MPPVVDNFAPQYTSPLTTVNYYLDKAQQPSFKLPPFSQCTSKGAVPLQVQRSVQMLLSTNRLKQFLHDKIDHHDRLHLAGGPHVGPKGVITPAQHSLLGFTDNSAANCRLDSSISSTNQSEIEVCNDPLGGVVWFASSGSAPVRPLSLLAGSSSLARSRLRVAIFHSPGLRLFYKSAACCAAALIRCPNGPSATGGPLGQ</sequence>
<organism evidence="1 2">
    <name type="scientific">Trichinella nelsoni</name>
    <dbReference type="NCBI Taxonomy" id="6336"/>
    <lineage>
        <taxon>Eukaryota</taxon>
        <taxon>Metazoa</taxon>
        <taxon>Ecdysozoa</taxon>
        <taxon>Nematoda</taxon>
        <taxon>Enoplea</taxon>
        <taxon>Dorylaimia</taxon>
        <taxon>Trichinellida</taxon>
        <taxon>Trichinellidae</taxon>
        <taxon>Trichinella</taxon>
    </lineage>
</organism>
<name>A0A0V0SDM4_9BILA</name>
<dbReference type="EMBL" id="JYDL01000015">
    <property type="protein sequence ID" value="KRX24892.1"/>
    <property type="molecule type" value="Genomic_DNA"/>
</dbReference>
<comment type="caution">
    <text evidence="1">The sequence shown here is derived from an EMBL/GenBank/DDBJ whole genome shotgun (WGS) entry which is preliminary data.</text>
</comment>